<dbReference type="SUPFAM" id="SSF56925">
    <property type="entry name" value="OMPA-like"/>
    <property type="match status" value="1"/>
</dbReference>
<evidence type="ECO:0000256" key="2">
    <source>
        <dbReference type="SAM" id="SignalP"/>
    </source>
</evidence>
<dbReference type="Pfam" id="PF13505">
    <property type="entry name" value="OMP_b-brl"/>
    <property type="match status" value="1"/>
</dbReference>
<keyword evidence="1 2" id="KW-0732">Signal</keyword>
<dbReference type="InterPro" id="IPR011250">
    <property type="entry name" value="OMP/PagP_B-barrel"/>
</dbReference>
<evidence type="ECO:0000259" key="3">
    <source>
        <dbReference type="Pfam" id="PF13505"/>
    </source>
</evidence>
<proteinExistence type="predicted"/>
<name>A0AB33IU34_9BACT</name>
<dbReference type="InterPro" id="IPR027385">
    <property type="entry name" value="Beta-barrel_OMP"/>
</dbReference>
<feature type="chain" id="PRO_5044235266" evidence="2">
    <location>
        <begin position="23"/>
        <end position="205"/>
    </location>
</feature>
<sequence length="205" mass="22012">MRKLLSTAVVVIALLFATNAQAQVKFGLKGGLNVTSMSFSEDVIQSSNQAGFYVGPTLKFTLPLVGLGVDAAALYDQRSAEVNGEKIKNQAISIPVNLRYNIGLGSLAGIYLAAGPQFGFNVGDDEFKWSDSKSYQNTFQMKKSNFSVNLGAGVSLLKHLEVGFKYNIVCGKTGDINVLDAAGKAISNTAKGRYNSWQVGLAYYF</sequence>
<reference evidence="4" key="1">
    <citation type="submission" date="2024-07" db="EMBL/GenBank/DDBJ databases">
        <title>Complete genome sequence of Prevotella sp. YM-2024 GTC17253.</title>
        <authorList>
            <person name="Hayashi M."/>
            <person name="Muto Y."/>
            <person name="Tanaka K."/>
            <person name="Niwa H."/>
        </authorList>
    </citation>
    <scope>NUCLEOTIDE SEQUENCE</scope>
    <source>
        <strain evidence="4">GTC17253</strain>
    </source>
</reference>
<evidence type="ECO:0000313" key="4">
    <source>
        <dbReference type="EMBL" id="BFO71466.1"/>
    </source>
</evidence>
<feature type="signal peptide" evidence="2">
    <location>
        <begin position="1"/>
        <end position="22"/>
    </location>
</feature>
<protein>
    <submittedName>
        <fullName evidence="4">Porin family protein</fullName>
    </submittedName>
</protein>
<organism evidence="4">
    <name type="scientific">Prevotella sp. GTC17253</name>
    <dbReference type="NCBI Taxonomy" id="3236793"/>
    <lineage>
        <taxon>Bacteria</taxon>
        <taxon>Pseudomonadati</taxon>
        <taxon>Bacteroidota</taxon>
        <taxon>Bacteroidia</taxon>
        <taxon>Bacteroidales</taxon>
        <taxon>Prevotellaceae</taxon>
        <taxon>Prevotella</taxon>
    </lineage>
</organism>
<accession>A0AB33IU34</accession>
<feature type="domain" description="Outer membrane protein beta-barrel" evidence="3">
    <location>
        <begin position="9"/>
        <end position="205"/>
    </location>
</feature>
<evidence type="ECO:0000256" key="1">
    <source>
        <dbReference type="ARBA" id="ARBA00022729"/>
    </source>
</evidence>
<dbReference type="AlphaFoldDB" id="A0AB33IU34"/>
<gene>
    <name evidence="4" type="ORF">GTC17253_14320</name>
</gene>
<dbReference type="EMBL" id="AP035785">
    <property type="protein sequence ID" value="BFO71466.1"/>
    <property type="molecule type" value="Genomic_DNA"/>
</dbReference>